<dbReference type="SMART" id="SM00240">
    <property type="entry name" value="FHA"/>
    <property type="match status" value="1"/>
</dbReference>
<evidence type="ECO:0000259" key="2">
    <source>
        <dbReference type="PROSITE" id="PS50006"/>
    </source>
</evidence>
<organism evidence="3 4">
    <name type="scientific">Paraglomus occultum</name>
    <dbReference type="NCBI Taxonomy" id="144539"/>
    <lineage>
        <taxon>Eukaryota</taxon>
        <taxon>Fungi</taxon>
        <taxon>Fungi incertae sedis</taxon>
        <taxon>Mucoromycota</taxon>
        <taxon>Glomeromycotina</taxon>
        <taxon>Glomeromycetes</taxon>
        <taxon>Paraglomerales</taxon>
        <taxon>Paraglomeraceae</taxon>
        <taxon>Paraglomus</taxon>
    </lineage>
</organism>
<dbReference type="EMBL" id="CAJVPJ010001049">
    <property type="protein sequence ID" value="CAG8572692.1"/>
    <property type="molecule type" value="Genomic_DNA"/>
</dbReference>
<dbReference type="InterPro" id="IPR008984">
    <property type="entry name" value="SMAD_FHA_dom_sf"/>
</dbReference>
<gene>
    <name evidence="3" type="ORF">POCULU_LOCUS6077</name>
</gene>
<dbReference type="Proteomes" id="UP000789572">
    <property type="component" value="Unassembled WGS sequence"/>
</dbReference>
<accession>A0A9N9G1D7</accession>
<keyword evidence="4" id="KW-1185">Reference proteome</keyword>
<dbReference type="PROSITE" id="PS50006">
    <property type="entry name" value="FHA_DOMAIN"/>
    <property type="match status" value="1"/>
</dbReference>
<dbReference type="OrthoDB" id="444265at2759"/>
<comment type="caution">
    <text evidence="3">The sequence shown here is derived from an EMBL/GenBank/DDBJ whole genome shotgun (WGS) entry which is preliminary data.</text>
</comment>
<dbReference type="AlphaFoldDB" id="A0A9N9G1D7"/>
<evidence type="ECO:0000256" key="1">
    <source>
        <dbReference type="SAM" id="MobiDB-lite"/>
    </source>
</evidence>
<evidence type="ECO:0000313" key="4">
    <source>
        <dbReference type="Proteomes" id="UP000789572"/>
    </source>
</evidence>
<sequence length="195" mass="22411">MDIISNNRSNRAAPRSSSHTRRERDSEQTKDDNPVKVEPNFNLSGNLAADTNTFNGVVVKYSEPAEARKPTGRWRLYVFKGEEQIDLLHVHRQSAYLLGRDRKVADIPIDHPSCSKQHAVLQYRQLSHTDDYGETNTQVKPYIIDLDTTNGTYVNSNRIPPSRYVELFHSDVIKFGYSTREYVLLQEEQAEKDAE</sequence>
<reference evidence="3" key="1">
    <citation type="submission" date="2021-06" db="EMBL/GenBank/DDBJ databases">
        <authorList>
            <person name="Kallberg Y."/>
            <person name="Tangrot J."/>
            <person name="Rosling A."/>
        </authorList>
    </citation>
    <scope>NUCLEOTIDE SEQUENCE</scope>
    <source>
        <strain evidence="3">IA702</strain>
    </source>
</reference>
<name>A0A9N9G1D7_9GLOM</name>
<feature type="region of interest" description="Disordered" evidence="1">
    <location>
        <begin position="1"/>
        <end position="44"/>
    </location>
</feature>
<dbReference type="PANTHER" id="PTHR23308">
    <property type="entry name" value="NUCLEAR INHIBITOR OF PROTEIN PHOSPHATASE-1"/>
    <property type="match status" value="1"/>
</dbReference>
<protein>
    <submittedName>
        <fullName evidence="3">3608_t:CDS:1</fullName>
    </submittedName>
</protein>
<feature type="compositionally biased region" description="Low complexity" evidence="1">
    <location>
        <begin position="1"/>
        <end position="17"/>
    </location>
</feature>
<dbReference type="InterPro" id="IPR000253">
    <property type="entry name" value="FHA_dom"/>
</dbReference>
<dbReference type="Pfam" id="PF00498">
    <property type="entry name" value="FHA"/>
    <property type="match status" value="1"/>
</dbReference>
<feature type="compositionally biased region" description="Basic and acidic residues" evidence="1">
    <location>
        <begin position="20"/>
        <end position="35"/>
    </location>
</feature>
<feature type="domain" description="FHA" evidence="2">
    <location>
        <begin position="96"/>
        <end position="159"/>
    </location>
</feature>
<proteinExistence type="predicted"/>
<dbReference type="InterPro" id="IPR050923">
    <property type="entry name" value="Cell_Proc_Reg/RNA_Proc"/>
</dbReference>
<dbReference type="FunFam" id="2.60.200.20:FF:000038">
    <property type="entry name" value="FHA domain-containing protein SNIP1"/>
    <property type="match status" value="1"/>
</dbReference>
<evidence type="ECO:0000313" key="3">
    <source>
        <dbReference type="EMBL" id="CAG8572692.1"/>
    </source>
</evidence>
<dbReference type="Gene3D" id="2.60.200.20">
    <property type="match status" value="1"/>
</dbReference>
<dbReference type="SUPFAM" id="SSF49879">
    <property type="entry name" value="SMAD/FHA domain"/>
    <property type="match status" value="1"/>
</dbReference>